<protein>
    <submittedName>
        <fullName evidence="1">Uncharacterized protein</fullName>
    </submittedName>
</protein>
<reference evidence="1 2" key="1">
    <citation type="journal article" date="2024" name="G3 (Bethesda)">
        <title>Genome assembly of Hibiscus sabdariffa L. provides insights into metabolisms of medicinal natural products.</title>
        <authorList>
            <person name="Kim T."/>
        </authorList>
    </citation>
    <scope>NUCLEOTIDE SEQUENCE [LARGE SCALE GENOMIC DNA]</scope>
    <source>
        <strain evidence="1">TK-2024</strain>
        <tissue evidence="1">Old leaves</tissue>
    </source>
</reference>
<organism evidence="1 2">
    <name type="scientific">Hibiscus sabdariffa</name>
    <name type="common">roselle</name>
    <dbReference type="NCBI Taxonomy" id="183260"/>
    <lineage>
        <taxon>Eukaryota</taxon>
        <taxon>Viridiplantae</taxon>
        <taxon>Streptophyta</taxon>
        <taxon>Embryophyta</taxon>
        <taxon>Tracheophyta</taxon>
        <taxon>Spermatophyta</taxon>
        <taxon>Magnoliopsida</taxon>
        <taxon>eudicotyledons</taxon>
        <taxon>Gunneridae</taxon>
        <taxon>Pentapetalae</taxon>
        <taxon>rosids</taxon>
        <taxon>malvids</taxon>
        <taxon>Malvales</taxon>
        <taxon>Malvaceae</taxon>
        <taxon>Malvoideae</taxon>
        <taxon>Hibiscus</taxon>
    </lineage>
</organism>
<dbReference type="EMBL" id="JBBPBM010000021">
    <property type="protein sequence ID" value="KAK8548216.1"/>
    <property type="molecule type" value="Genomic_DNA"/>
</dbReference>
<gene>
    <name evidence="1" type="ORF">V6N12_061134</name>
</gene>
<accession>A0ABR2DW64</accession>
<name>A0ABR2DW64_9ROSI</name>
<keyword evidence="2" id="KW-1185">Reference proteome</keyword>
<comment type="caution">
    <text evidence="1">The sequence shown here is derived from an EMBL/GenBank/DDBJ whole genome shotgun (WGS) entry which is preliminary data.</text>
</comment>
<proteinExistence type="predicted"/>
<evidence type="ECO:0000313" key="2">
    <source>
        <dbReference type="Proteomes" id="UP001472677"/>
    </source>
</evidence>
<dbReference type="Proteomes" id="UP001472677">
    <property type="component" value="Unassembled WGS sequence"/>
</dbReference>
<sequence length="157" mass="17188">MAARKIPRIGTTIENNVIEAGGYYGNSQNKIMSNPTVLRDDELNSKMDSKNFNVADLKIPKSLEIRDVASSLSNPPQETLAISTENKKKVFSKNGLLERDVFGVGLNPHLWASILCLSLLSRLPETRPVLLLVGMPLQAFFAKPITNGEATNSCCQS</sequence>
<evidence type="ECO:0000313" key="1">
    <source>
        <dbReference type="EMBL" id="KAK8548216.1"/>
    </source>
</evidence>